<dbReference type="AlphaFoldDB" id="A0A8C8S7J5"/>
<evidence type="ECO:0000313" key="3">
    <source>
        <dbReference type="Ensembl" id="ENSPCEP00000015048.1"/>
    </source>
</evidence>
<dbReference type="InterPro" id="IPR013783">
    <property type="entry name" value="Ig-like_fold"/>
</dbReference>
<feature type="domain" description="Ig-like" evidence="2">
    <location>
        <begin position="47"/>
        <end position="93"/>
    </location>
</feature>
<dbReference type="Proteomes" id="UP000694393">
    <property type="component" value="Unplaced"/>
</dbReference>
<evidence type="ECO:0000256" key="1">
    <source>
        <dbReference type="SAM" id="SignalP"/>
    </source>
</evidence>
<dbReference type="InterPro" id="IPR013098">
    <property type="entry name" value="Ig_I-set"/>
</dbReference>
<dbReference type="InterPro" id="IPR036179">
    <property type="entry name" value="Ig-like_dom_sf"/>
</dbReference>
<reference evidence="3" key="1">
    <citation type="submission" date="2025-08" db="UniProtKB">
        <authorList>
            <consortium name="Ensembl"/>
        </authorList>
    </citation>
    <scope>IDENTIFICATION</scope>
</reference>
<feature type="signal peptide" evidence="1">
    <location>
        <begin position="1"/>
        <end position="28"/>
    </location>
</feature>
<reference evidence="3" key="2">
    <citation type="submission" date="2025-09" db="UniProtKB">
        <authorList>
            <consortium name="Ensembl"/>
        </authorList>
    </citation>
    <scope>IDENTIFICATION</scope>
</reference>
<protein>
    <recommendedName>
        <fullName evidence="2">Ig-like domain-containing protein</fullName>
    </recommendedName>
</protein>
<feature type="chain" id="PRO_5034745388" description="Ig-like domain-containing protein" evidence="1">
    <location>
        <begin position="29"/>
        <end position="93"/>
    </location>
</feature>
<keyword evidence="1" id="KW-0732">Signal</keyword>
<dbReference type="SUPFAM" id="SSF48726">
    <property type="entry name" value="Immunoglobulin"/>
    <property type="match status" value="1"/>
</dbReference>
<name>A0A8C8S7J5_9SAUR</name>
<keyword evidence="4" id="KW-1185">Reference proteome</keyword>
<sequence length="93" mass="10285">MNLLNSHHFLTFLPATHLFILLAALTTAEDATSSTLNRTDVNFGSAPVVVSRIDHIVVKEGNSALIDCNVRGNPSPRYKWYNSNGCLLKEEEN</sequence>
<evidence type="ECO:0000259" key="2">
    <source>
        <dbReference type="PROSITE" id="PS50835"/>
    </source>
</evidence>
<dbReference type="Ensembl" id="ENSPCET00000015584.1">
    <property type="protein sequence ID" value="ENSPCEP00000015048.1"/>
    <property type="gene ID" value="ENSPCEG00000011906.1"/>
</dbReference>
<dbReference type="PROSITE" id="PS50835">
    <property type="entry name" value="IG_LIKE"/>
    <property type="match status" value="1"/>
</dbReference>
<organism evidence="3 4">
    <name type="scientific">Pelusios castaneus</name>
    <name type="common">West African mud turtle</name>
    <dbReference type="NCBI Taxonomy" id="367368"/>
    <lineage>
        <taxon>Eukaryota</taxon>
        <taxon>Metazoa</taxon>
        <taxon>Chordata</taxon>
        <taxon>Craniata</taxon>
        <taxon>Vertebrata</taxon>
        <taxon>Euteleostomi</taxon>
        <taxon>Archelosauria</taxon>
        <taxon>Testudinata</taxon>
        <taxon>Testudines</taxon>
        <taxon>Pleurodira</taxon>
        <taxon>Pelomedusidae</taxon>
        <taxon>Pelusios</taxon>
    </lineage>
</organism>
<dbReference type="InterPro" id="IPR007110">
    <property type="entry name" value="Ig-like_dom"/>
</dbReference>
<evidence type="ECO:0000313" key="4">
    <source>
        <dbReference type="Proteomes" id="UP000694393"/>
    </source>
</evidence>
<accession>A0A8C8S7J5</accession>
<dbReference type="Gene3D" id="2.60.40.10">
    <property type="entry name" value="Immunoglobulins"/>
    <property type="match status" value="1"/>
</dbReference>
<dbReference type="Pfam" id="PF07679">
    <property type="entry name" value="I-set"/>
    <property type="match status" value="1"/>
</dbReference>
<proteinExistence type="predicted"/>